<feature type="compositionally biased region" description="Basic and acidic residues" evidence="1">
    <location>
        <begin position="1"/>
        <end position="11"/>
    </location>
</feature>
<evidence type="ECO:0000259" key="2">
    <source>
        <dbReference type="PROSITE" id="PS51459"/>
    </source>
</evidence>
<dbReference type="PROSITE" id="PS51459">
    <property type="entry name" value="FIDO"/>
    <property type="match status" value="1"/>
</dbReference>
<keyword evidence="4" id="KW-1185">Reference proteome</keyword>
<accession>A0A9X2VJQ3</accession>
<gene>
    <name evidence="3" type="ORF">NZH93_13510</name>
</gene>
<dbReference type="EMBL" id="JANYMP010000005">
    <property type="protein sequence ID" value="MCS7477876.1"/>
    <property type="molecule type" value="Genomic_DNA"/>
</dbReference>
<evidence type="ECO:0000313" key="3">
    <source>
        <dbReference type="EMBL" id="MCS7477876.1"/>
    </source>
</evidence>
<sequence>MKDETDSKAEVVENSSGDGKTEVGEKGGLKTALRTYVPKLVTKSKQEDRLLTATAVDQEVVETADADPAPSLSGHVPRKAWWLVYINPKDHARATKANSKNPGLVYDTEQSPGYQQSMEKVFRMVFEDTGKLKTLNSEFYATLHGLAIAGLDMTRIKDSMHRWSTGDRGEGLYVRFPLSHDENRTTIAADLLTETIDVDGVDEPVHILAPAPADVAELKLVAQLARKPNQPADYVPAKGEGASEAYRYACLTGVEGDPGMINVNYRKDDAPKLVDAVGARFGQELADAGDDGDKKLAAIGKLIRALHVLHPFEDANGRTNITLLLTKLLLDSGFKPAILSDMDDLFSGSFTVDEIVSALKDGFDRFDTEVAEELARQERGGSPWSFSLGVPAAIMDLYQSAVASCTIL</sequence>
<dbReference type="Proteomes" id="UP001141259">
    <property type="component" value="Unassembled WGS sequence"/>
</dbReference>
<dbReference type="RefSeq" id="WP_259623382.1">
    <property type="nucleotide sequence ID" value="NZ_JANYMP010000005.1"/>
</dbReference>
<dbReference type="Gene3D" id="1.10.3290.10">
    <property type="entry name" value="Fido-like domain"/>
    <property type="match status" value="1"/>
</dbReference>
<reference evidence="3" key="1">
    <citation type="submission" date="2022-08" db="EMBL/GenBank/DDBJ databases">
        <authorList>
            <person name="Tistechok S."/>
            <person name="Samborskyy M."/>
            <person name="Roman I."/>
        </authorList>
    </citation>
    <scope>NUCLEOTIDE SEQUENCE</scope>
    <source>
        <strain evidence="3">DSM 103496</strain>
    </source>
</reference>
<organism evidence="3 4">
    <name type="scientific">Umezawaea endophytica</name>
    <dbReference type="NCBI Taxonomy" id="1654476"/>
    <lineage>
        <taxon>Bacteria</taxon>
        <taxon>Bacillati</taxon>
        <taxon>Actinomycetota</taxon>
        <taxon>Actinomycetes</taxon>
        <taxon>Pseudonocardiales</taxon>
        <taxon>Pseudonocardiaceae</taxon>
        <taxon>Umezawaea</taxon>
    </lineage>
</organism>
<proteinExistence type="predicted"/>
<dbReference type="AlphaFoldDB" id="A0A9X2VJQ3"/>
<comment type="caution">
    <text evidence="3">The sequence shown here is derived from an EMBL/GenBank/DDBJ whole genome shotgun (WGS) entry which is preliminary data.</text>
</comment>
<evidence type="ECO:0000256" key="1">
    <source>
        <dbReference type="SAM" id="MobiDB-lite"/>
    </source>
</evidence>
<feature type="region of interest" description="Disordered" evidence="1">
    <location>
        <begin position="1"/>
        <end position="28"/>
    </location>
</feature>
<name>A0A9X2VJQ3_9PSEU</name>
<feature type="compositionally biased region" description="Basic and acidic residues" evidence="1">
    <location>
        <begin position="19"/>
        <end position="28"/>
    </location>
</feature>
<dbReference type="InterPro" id="IPR003812">
    <property type="entry name" value="Fido"/>
</dbReference>
<evidence type="ECO:0000313" key="4">
    <source>
        <dbReference type="Proteomes" id="UP001141259"/>
    </source>
</evidence>
<protein>
    <recommendedName>
        <fullName evidence="2">Fido domain-containing protein</fullName>
    </recommendedName>
</protein>
<feature type="domain" description="Fido" evidence="2">
    <location>
        <begin position="242"/>
        <end position="369"/>
    </location>
</feature>
<dbReference type="InterPro" id="IPR036597">
    <property type="entry name" value="Fido-like_dom_sf"/>
</dbReference>